<protein>
    <submittedName>
        <fullName evidence="1">Uncharacterized protein</fullName>
    </submittedName>
</protein>
<name>A0A672I9C6_SALFA</name>
<evidence type="ECO:0000313" key="1">
    <source>
        <dbReference type="Ensembl" id="ENSSFAP00005038286.1"/>
    </source>
</evidence>
<dbReference type="Ensembl" id="ENSSFAT00005039717.1">
    <property type="protein sequence ID" value="ENSSFAP00005038286.1"/>
    <property type="gene ID" value="ENSSFAG00005019233.1"/>
</dbReference>
<reference evidence="1" key="1">
    <citation type="submission" date="2025-08" db="UniProtKB">
        <authorList>
            <consortium name="Ensembl"/>
        </authorList>
    </citation>
    <scope>IDENTIFICATION</scope>
</reference>
<keyword evidence="2" id="KW-1185">Reference proteome</keyword>
<sequence length="78" mass="8437">RFNRLNRNLTKLGGQFLGLCLLQLGDAVSQMLLKRQAQRHPAEAAVKCNPHLLVSVVVVGLDGFHQLGDAGLPVHQSA</sequence>
<accession>A0A672I9C6</accession>
<dbReference type="OMA" id="NTHTKCL"/>
<evidence type="ECO:0000313" key="2">
    <source>
        <dbReference type="Proteomes" id="UP000472267"/>
    </source>
</evidence>
<dbReference type="Proteomes" id="UP000472267">
    <property type="component" value="Unassembled WGS sequence"/>
</dbReference>
<dbReference type="InParanoid" id="A0A672I9C6"/>
<proteinExistence type="predicted"/>
<dbReference type="AlphaFoldDB" id="A0A672I9C6"/>
<reference evidence="1" key="2">
    <citation type="submission" date="2025-09" db="UniProtKB">
        <authorList>
            <consortium name="Ensembl"/>
        </authorList>
    </citation>
    <scope>IDENTIFICATION</scope>
</reference>
<organism evidence="1 2">
    <name type="scientific">Salarias fasciatus</name>
    <name type="common">Jewelled blenny</name>
    <name type="synonym">Blennius fasciatus</name>
    <dbReference type="NCBI Taxonomy" id="181472"/>
    <lineage>
        <taxon>Eukaryota</taxon>
        <taxon>Metazoa</taxon>
        <taxon>Chordata</taxon>
        <taxon>Craniata</taxon>
        <taxon>Vertebrata</taxon>
        <taxon>Euteleostomi</taxon>
        <taxon>Actinopterygii</taxon>
        <taxon>Neopterygii</taxon>
        <taxon>Teleostei</taxon>
        <taxon>Neoteleostei</taxon>
        <taxon>Acanthomorphata</taxon>
        <taxon>Ovalentaria</taxon>
        <taxon>Blenniimorphae</taxon>
        <taxon>Blenniiformes</taxon>
        <taxon>Blennioidei</taxon>
        <taxon>Blenniidae</taxon>
        <taxon>Salariinae</taxon>
        <taxon>Salarias</taxon>
    </lineage>
</organism>